<keyword evidence="7" id="KW-1185">Reference proteome</keyword>
<gene>
    <name evidence="6" type="ORF">SAMN02745123_03621</name>
</gene>
<feature type="domain" description="Tail sheath protein C-terminal" evidence="4">
    <location>
        <begin position="378"/>
        <end position="482"/>
    </location>
</feature>
<dbReference type="InterPro" id="IPR035326">
    <property type="entry name" value="Beta_sandwich_Seath"/>
</dbReference>
<reference evidence="7" key="1">
    <citation type="submission" date="2016-11" db="EMBL/GenBank/DDBJ databases">
        <authorList>
            <person name="Varghese N."/>
            <person name="Submissions S."/>
        </authorList>
    </citation>
    <scope>NUCLEOTIDE SEQUENCE [LARGE SCALE GENOMIC DNA]</scope>
    <source>
        <strain evidence="7">DSM 10349</strain>
    </source>
</reference>
<evidence type="ECO:0000259" key="3">
    <source>
        <dbReference type="Pfam" id="PF17481"/>
    </source>
</evidence>
<dbReference type="EMBL" id="FRAR01000030">
    <property type="protein sequence ID" value="SHK92804.1"/>
    <property type="molecule type" value="Genomic_DNA"/>
</dbReference>
<evidence type="ECO:0000313" key="7">
    <source>
        <dbReference type="Proteomes" id="UP000183997"/>
    </source>
</evidence>
<name>A0A1M6WGR7_9FIRM</name>
<dbReference type="AlphaFoldDB" id="A0A1M6WGR7"/>
<dbReference type="RefSeq" id="WP_072917150.1">
    <property type="nucleotide sequence ID" value="NZ_FRAR01000030.1"/>
</dbReference>
<organism evidence="6 7">
    <name type="scientific">Desulforamulus aeronauticus DSM 10349</name>
    <dbReference type="NCBI Taxonomy" id="1121421"/>
    <lineage>
        <taxon>Bacteria</taxon>
        <taxon>Bacillati</taxon>
        <taxon>Bacillota</taxon>
        <taxon>Clostridia</taxon>
        <taxon>Eubacteriales</taxon>
        <taxon>Peptococcaceae</taxon>
        <taxon>Desulforamulus</taxon>
    </lineage>
</organism>
<dbReference type="InterPro" id="IPR035089">
    <property type="entry name" value="Phage_sheath_subtilisin"/>
</dbReference>
<dbReference type="Gene3D" id="3.40.50.11790">
    <property type="match status" value="1"/>
</dbReference>
<dbReference type="Gene3D" id="3.30.1370.220">
    <property type="match status" value="1"/>
</dbReference>
<accession>A0A1M6WGR7</accession>
<dbReference type="Pfam" id="PF04984">
    <property type="entry name" value="Phage_sheath_1"/>
    <property type="match status" value="1"/>
</dbReference>
<sequence>MAGGTWSPTEQKVRPGFYLNFEAAALAAIKPGARGIVACPVKADWGPVRTFKEITSEAELLAAYGEDTVAGATAYQTIRMALLGGAKTVLAYRLADSNATKASITLQDAAGSPVNVLKLETKYETTRPFKVSTRTNLVDSTKQDILLYNGSTLLRTFTFTSGAGGVNNAVAAINNDAGNEWVTASKLADGNGTLVLITSRDFTGGNHGIEGVVNADYIAAQAMFEARVWNLFTLDGMTNSSLQISFKSWIERLRNEGNGVIGVFGGSAADDADPNLGNQRSISFNHEGLVNVMVGAVLGGKTYASAEVAPFVAGLIAAQKLSESITYAQCPFEDVYPRLTNNQVIAALQAGSLVLVHDGEKVKVEQGINTLSSLRQGQNNQWKKIRAIRTMDAINNDLLKAASDNYIGKVNNNDDGKVALINAFKQYMDTLVQGGIVENDYVVYLNPAYHGNPPLAAPDEVYPKWEARITDGMEKIFGTFMVK</sequence>
<proteinExistence type="inferred from homology"/>
<evidence type="ECO:0000259" key="5">
    <source>
        <dbReference type="Pfam" id="PF22671"/>
    </source>
</evidence>
<evidence type="ECO:0000259" key="2">
    <source>
        <dbReference type="Pfam" id="PF04984"/>
    </source>
</evidence>
<dbReference type="InterPro" id="IPR020287">
    <property type="entry name" value="Tail_sheath_C"/>
</dbReference>
<dbReference type="Proteomes" id="UP000183997">
    <property type="component" value="Unassembled WGS sequence"/>
</dbReference>
<dbReference type="Gene3D" id="3.30.1490.450">
    <property type="match status" value="1"/>
</dbReference>
<evidence type="ECO:0000313" key="6">
    <source>
        <dbReference type="EMBL" id="SHK92804.1"/>
    </source>
</evidence>
<feature type="domain" description="Phage tail sheath protein-like beta-sandwich" evidence="3">
    <location>
        <begin position="98"/>
        <end position="206"/>
    </location>
</feature>
<feature type="domain" description="Tail sheath protein subtilisin-like" evidence="2">
    <location>
        <begin position="211"/>
        <end position="370"/>
    </location>
</feature>
<protein>
    <submittedName>
        <fullName evidence="6">Phage tail sheath protein</fullName>
    </submittedName>
</protein>
<dbReference type="Pfam" id="PF17481">
    <property type="entry name" value="Phage_sheath_domII"/>
    <property type="match status" value="1"/>
</dbReference>
<feature type="domain" description="Tail sheath protein Gp18-like" evidence="5">
    <location>
        <begin position="34"/>
        <end position="94"/>
    </location>
</feature>
<evidence type="ECO:0000259" key="4">
    <source>
        <dbReference type="Pfam" id="PF17482"/>
    </source>
</evidence>
<dbReference type="STRING" id="1121421.SAMN02745123_03621"/>
<dbReference type="Pfam" id="PF17482">
    <property type="entry name" value="Phage_sheath_1C"/>
    <property type="match status" value="1"/>
</dbReference>
<evidence type="ECO:0000256" key="1">
    <source>
        <dbReference type="ARBA" id="ARBA00008005"/>
    </source>
</evidence>
<dbReference type="OrthoDB" id="89060at2"/>
<dbReference type="Gene3D" id="3.30.360.90">
    <property type="match status" value="1"/>
</dbReference>
<comment type="similarity">
    <text evidence="1">Belongs to the myoviridae tail sheath protein family.</text>
</comment>
<dbReference type="Pfam" id="PF22671">
    <property type="entry name" value="Gp18_domIII_N"/>
    <property type="match status" value="1"/>
</dbReference>
<dbReference type="InterPro" id="IPR054564">
    <property type="entry name" value="Gp18_domIII_N"/>
</dbReference>